<evidence type="ECO:0000256" key="4">
    <source>
        <dbReference type="ARBA" id="ARBA00022989"/>
    </source>
</evidence>
<evidence type="ECO:0000256" key="3">
    <source>
        <dbReference type="ARBA" id="ARBA00022692"/>
    </source>
</evidence>
<keyword evidence="3 6" id="KW-0812">Transmembrane</keyword>
<dbReference type="AlphaFoldDB" id="A0A2G9YVY6"/>
<protein>
    <recommendedName>
        <fullName evidence="9">AI-2E family transporter</fullName>
    </recommendedName>
</protein>
<feature type="transmembrane region" description="Helical" evidence="6">
    <location>
        <begin position="229"/>
        <end position="257"/>
    </location>
</feature>
<keyword evidence="4 6" id="KW-1133">Transmembrane helix</keyword>
<proteinExistence type="inferred from homology"/>
<sequence length="339" mass="37964">MAENNTLDISWGTILKVASACLLFYFLYLLKDIFIWLVLAVIVSVLFNPAINFMQKMRVPRLLAVIFSYLSVFGLISVLIYSILPIFIDEFKNFAQFLPQYFDKVSPMLRGLGFEAFTDIETFLNSLSGTLQKMSGNIFNAIFSFFGGIMSTIFIITVAIFLSLEEKSIEKNISLLLPEGKREYFLSFWEEAQEKVSGWFASRMIACLFVGVASLVAFLLFSVKYPLSLALLAGVLNFIPVVGPAIVGILIFLLVFFESTLQAFFVLLIFFLVQQIENNILTPAISKKFVGLSPVLVLISLAIGAQLWGIAGAILAVPVFSIFLEFMKEFIRSRAEEAN</sequence>
<dbReference type="Proteomes" id="UP000229976">
    <property type="component" value="Unassembled WGS sequence"/>
</dbReference>
<dbReference type="EMBL" id="PCRO01000035">
    <property type="protein sequence ID" value="PIP22651.1"/>
    <property type="molecule type" value="Genomic_DNA"/>
</dbReference>
<feature type="transmembrane region" description="Helical" evidence="6">
    <location>
        <begin position="63"/>
        <end position="88"/>
    </location>
</feature>
<evidence type="ECO:0000256" key="2">
    <source>
        <dbReference type="ARBA" id="ARBA00009773"/>
    </source>
</evidence>
<dbReference type="GO" id="GO:0005886">
    <property type="term" value="C:plasma membrane"/>
    <property type="evidence" value="ECO:0007669"/>
    <property type="project" value="UniProtKB-SubCell"/>
</dbReference>
<reference evidence="7 8" key="1">
    <citation type="submission" date="2017-09" db="EMBL/GenBank/DDBJ databases">
        <title>Depth-based differentiation of microbial function through sediment-hosted aquifers and enrichment of novel symbionts in the deep terrestrial subsurface.</title>
        <authorList>
            <person name="Probst A.J."/>
            <person name="Ladd B."/>
            <person name="Jarett J.K."/>
            <person name="Geller-Mcgrath D.E."/>
            <person name="Sieber C.M."/>
            <person name="Emerson J.B."/>
            <person name="Anantharaman K."/>
            <person name="Thomas B.C."/>
            <person name="Malmstrom R."/>
            <person name="Stieglmeier M."/>
            <person name="Klingl A."/>
            <person name="Woyke T."/>
            <person name="Ryan C.M."/>
            <person name="Banfield J.F."/>
        </authorList>
    </citation>
    <scope>NUCLEOTIDE SEQUENCE [LARGE SCALE GENOMIC DNA]</scope>
    <source>
        <strain evidence="7">CG23_combo_of_CG06-09_8_20_14_all_39_17</strain>
    </source>
</reference>
<dbReference type="Pfam" id="PF01594">
    <property type="entry name" value="AI-2E_transport"/>
    <property type="match status" value="1"/>
</dbReference>
<feature type="transmembrane region" description="Helical" evidence="6">
    <location>
        <begin position="138"/>
        <end position="164"/>
    </location>
</feature>
<evidence type="ECO:0000256" key="6">
    <source>
        <dbReference type="SAM" id="Phobius"/>
    </source>
</evidence>
<evidence type="ECO:0000256" key="1">
    <source>
        <dbReference type="ARBA" id="ARBA00004141"/>
    </source>
</evidence>
<keyword evidence="5 6" id="KW-0472">Membrane</keyword>
<evidence type="ECO:0008006" key="9">
    <source>
        <dbReference type="Google" id="ProtNLM"/>
    </source>
</evidence>
<comment type="subcellular location">
    <subcellularLocation>
        <location evidence="1">Membrane</location>
        <topology evidence="1">Multi-pass membrane protein</topology>
    </subcellularLocation>
</comment>
<gene>
    <name evidence="7" type="ORF">COX37_02925</name>
</gene>
<accession>A0A2G9YVY6</accession>
<evidence type="ECO:0000313" key="8">
    <source>
        <dbReference type="Proteomes" id="UP000229976"/>
    </source>
</evidence>
<feature type="transmembrane region" description="Helical" evidence="6">
    <location>
        <begin position="264"/>
        <end position="285"/>
    </location>
</feature>
<dbReference type="InterPro" id="IPR002549">
    <property type="entry name" value="AI-2E-like"/>
</dbReference>
<feature type="transmembrane region" description="Helical" evidence="6">
    <location>
        <begin position="297"/>
        <end position="324"/>
    </location>
</feature>
<dbReference type="PANTHER" id="PTHR21716:SF66">
    <property type="entry name" value="TRANSPORT PROTEIN SLL0063-RELATED"/>
    <property type="match status" value="1"/>
</dbReference>
<organism evidence="7 8">
    <name type="scientific">Candidatus Nealsonbacteria bacterium CG23_combo_of_CG06-09_8_20_14_all_39_17</name>
    <dbReference type="NCBI Taxonomy" id="1974722"/>
    <lineage>
        <taxon>Bacteria</taxon>
        <taxon>Candidatus Nealsoniibacteriota</taxon>
    </lineage>
</organism>
<dbReference type="PANTHER" id="PTHR21716">
    <property type="entry name" value="TRANSMEMBRANE PROTEIN"/>
    <property type="match status" value="1"/>
</dbReference>
<dbReference type="GO" id="GO:0055085">
    <property type="term" value="P:transmembrane transport"/>
    <property type="evidence" value="ECO:0007669"/>
    <property type="project" value="TreeGrafter"/>
</dbReference>
<comment type="caution">
    <text evidence="7">The sequence shown here is derived from an EMBL/GenBank/DDBJ whole genome shotgun (WGS) entry which is preliminary data.</text>
</comment>
<comment type="similarity">
    <text evidence="2">Belongs to the autoinducer-2 exporter (AI-2E) (TC 2.A.86) family.</text>
</comment>
<feature type="transmembrane region" description="Helical" evidence="6">
    <location>
        <begin position="33"/>
        <end position="51"/>
    </location>
</feature>
<feature type="transmembrane region" description="Helical" evidence="6">
    <location>
        <begin position="7"/>
        <end position="27"/>
    </location>
</feature>
<feature type="transmembrane region" description="Helical" evidence="6">
    <location>
        <begin position="204"/>
        <end position="223"/>
    </location>
</feature>
<name>A0A2G9YVY6_9BACT</name>
<evidence type="ECO:0000313" key="7">
    <source>
        <dbReference type="EMBL" id="PIP22651.1"/>
    </source>
</evidence>
<evidence type="ECO:0000256" key="5">
    <source>
        <dbReference type="ARBA" id="ARBA00023136"/>
    </source>
</evidence>